<name>A0ABY2RV10_9PSEU</name>
<organism evidence="1 2">
    <name type="scientific">Prauserella endophytica</name>
    <dbReference type="NCBI Taxonomy" id="1592324"/>
    <lineage>
        <taxon>Bacteria</taxon>
        <taxon>Bacillati</taxon>
        <taxon>Actinomycetota</taxon>
        <taxon>Actinomycetes</taxon>
        <taxon>Pseudonocardiales</taxon>
        <taxon>Pseudonocardiaceae</taxon>
        <taxon>Prauserella</taxon>
        <taxon>Prauserella coralliicola group</taxon>
    </lineage>
</organism>
<accession>A0ABY2RV10</accession>
<comment type="caution">
    <text evidence="1">The sequence shown here is derived from an EMBL/GenBank/DDBJ whole genome shotgun (WGS) entry which is preliminary data.</text>
</comment>
<evidence type="ECO:0000313" key="2">
    <source>
        <dbReference type="Proteomes" id="UP000309992"/>
    </source>
</evidence>
<dbReference type="Proteomes" id="UP000309992">
    <property type="component" value="Unassembled WGS sequence"/>
</dbReference>
<evidence type="ECO:0008006" key="3">
    <source>
        <dbReference type="Google" id="ProtNLM"/>
    </source>
</evidence>
<evidence type="ECO:0000313" key="1">
    <source>
        <dbReference type="EMBL" id="TKG61550.1"/>
    </source>
</evidence>
<dbReference type="EMBL" id="SWMS01000030">
    <property type="protein sequence ID" value="TKG61550.1"/>
    <property type="molecule type" value="Genomic_DNA"/>
</dbReference>
<protein>
    <recommendedName>
        <fullName evidence="3">CdiI immunity protein domain-containing protein</fullName>
    </recommendedName>
</protein>
<reference evidence="1 2" key="1">
    <citation type="journal article" date="2015" name="Antonie Van Leeuwenhoek">
        <title>Prauserella endophytica sp. nov., an endophytic actinobacterium isolated from Tamarix taklamakanensis.</title>
        <authorList>
            <person name="Liu J.M."/>
            <person name="Habden X."/>
            <person name="Guo L."/>
            <person name="Tuo L."/>
            <person name="Jiang Z.K."/>
            <person name="Liu S.W."/>
            <person name="Liu X.F."/>
            <person name="Chen L."/>
            <person name="Li R.F."/>
            <person name="Zhang Y.Q."/>
            <person name="Sun C.H."/>
        </authorList>
    </citation>
    <scope>NUCLEOTIDE SEQUENCE [LARGE SCALE GENOMIC DNA]</scope>
    <source>
        <strain evidence="1 2">CGMCC 4.7182</strain>
    </source>
</reference>
<gene>
    <name evidence="1" type="ORF">FCN18_33465</name>
</gene>
<dbReference type="RefSeq" id="WP_137097026.1">
    <property type="nucleotide sequence ID" value="NZ_SWMS01000030.1"/>
</dbReference>
<keyword evidence="2" id="KW-1185">Reference proteome</keyword>
<proteinExistence type="predicted"/>
<sequence length="122" mass="13564">MESVTIPHEVYESLKAECTVGTATHMLAMLIRARDAVAHPGDGYGRVLAEIWNRDHDETVLFLADLLAELRVHHPLAGQVQPEVSLDELLGGLRFCLPSGFGEHDRLATYTRDHIHSYYASA</sequence>